<dbReference type="GO" id="GO:0016651">
    <property type="term" value="F:oxidoreductase activity, acting on NAD(P)H"/>
    <property type="evidence" value="ECO:0007669"/>
    <property type="project" value="InterPro"/>
</dbReference>
<sequence length="253" mass="26780">HLHSPKTGEYANSSFQLYPVASERLTAAIPASLSFEQASVLPLSISTAAAGLYLPGYLGLPLPSSELKTTSETLLVWGGASSVGMAVIQLAVASGLKVVTTASTSNHCLLQSLGADAVFDYKSESVVEDISNNLKNSNSIAIYDAIGEERSFEPLRAIVKYLHGPVKIASVLPCNKPSENFNPKFITSYGIAYPPNENVGEKIWGDFVPNALASGKLQAKPDPIIVGHGLEELQKGLDLQKAGVSAKKLVIML</sequence>
<protein>
    <submittedName>
        <fullName evidence="3">Zinc-binding alcohol dehydrogenase domain-containing protein cipB</fullName>
    </submittedName>
</protein>
<name>A0A1Q5TP58_9EURO</name>
<dbReference type="STRING" id="1316194.A0A1Q5TP58"/>
<keyword evidence="1" id="KW-0560">Oxidoreductase</keyword>
<comment type="caution">
    <text evidence="3">The sequence shown here is derived from an EMBL/GenBank/DDBJ whole genome shotgun (WGS) entry which is preliminary data.</text>
</comment>
<dbReference type="PANTHER" id="PTHR45348:SF2">
    <property type="entry name" value="ZINC-TYPE ALCOHOL DEHYDROGENASE-LIKE PROTEIN C2E1P3.01"/>
    <property type="match status" value="1"/>
</dbReference>
<evidence type="ECO:0000256" key="1">
    <source>
        <dbReference type="ARBA" id="ARBA00023002"/>
    </source>
</evidence>
<dbReference type="AlphaFoldDB" id="A0A1Q5TP58"/>
<dbReference type="InterPro" id="IPR036291">
    <property type="entry name" value="NAD(P)-bd_dom_sf"/>
</dbReference>
<gene>
    <name evidence="3" type="ORF">PENSUB_7239</name>
</gene>
<dbReference type="Gene3D" id="3.40.50.720">
    <property type="entry name" value="NAD(P)-binding Rossmann-like Domain"/>
    <property type="match status" value="1"/>
</dbReference>
<reference evidence="3 4" key="1">
    <citation type="submission" date="2016-10" db="EMBL/GenBank/DDBJ databases">
        <title>Genome sequence of the ascomycete fungus Penicillium subrubescens.</title>
        <authorList>
            <person name="De Vries R.P."/>
            <person name="Peng M."/>
            <person name="Dilokpimol A."/>
            <person name="Hilden K."/>
            <person name="Makela M.R."/>
            <person name="Grigoriev I."/>
            <person name="Riley R."/>
            <person name="Granchi Z."/>
        </authorList>
    </citation>
    <scope>NUCLEOTIDE SEQUENCE [LARGE SCALE GENOMIC DNA]</scope>
    <source>
        <strain evidence="3 4">CBS 132785</strain>
    </source>
</reference>
<dbReference type="InterPro" id="IPR047122">
    <property type="entry name" value="Trans-enoyl_RdTase-like"/>
</dbReference>
<dbReference type="SUPFAM" id="SSF51735">
    <property type="entry name" value="NAD(P)-binding Rossmann-fold domains"/>
    <property type="match status" value="1"/>
</dbReference>
<proteinExistence type="predicted"/>
<organism evidence="3 4">
    <name type="scientific">Penicillium subrubescens</name>
    <dbReference type="NCBI Taxonomy" id="1316194"/>
    <lineage>
        <taxon>Eukaryota</taxon>
        <taxon>Fungi</taxon>
        <taxon>Dikarya</taxon>
        <taxon>Ascomycota</taxon>
        <taxon>Pezizomycotina</taxon>
        <taxon>Eurotiomycetes</taxon>
        <taxon>Eurotiomycetidae</taxon>
        <taxon>Eurotiales</taxon>
        <taxon>Aspergillaceae</taxon>
        <taxon>Penicillium</taxon>
    </lineage>
</organism>
<dbReference type="PANTHER" id="PTHR45348">
    <property type="entry name" value="HYPOTHETICAL OXIDOREDUCTASE (EUROFUNG)"/>
    <property type="match status" value="1"/>
</dbReference>
<evidence type="ECO:0000313" key="3">
    <source>
        <dbReference type="EMBL" id="OKP02009.1"/>
    </source>
</evidence>
<dbReference type="EMBL" id="MNBE01000630">
    <property type="protein sequence ID" value="OKP02009.1"/>
    <property type="molecule type" value="Genomic_DNA"/>
</dbReference>
<accession>A0A1Q5TP58</accession>
<dbReference type="Pfam" id="PF00107">
    <property type="entry name" value="ADH_zinc_N"/>
    <property type="match status" value="1"/>
</dbReference>
<feature type="non-terminal residue" evidence="3">
    <location>
        <position position="1"/>
    </location>
</feature>
<dbReference type="InterPro" id="IPR013149">
    <property type="entry name" value="ADH-like_C"/>
</dbReference>
<keyword evidence="4" id="KW-1185">Reference proteome</keyword>
<evidence type="ECO:0000313" key="4">
    <source>
        <dbReference type="Proteomes" id="UP000186955"/>
    </source>
</evidence>
<feature type="domain" description="Alcohol dehydrogenase-like C-terminal" evidence="2">
    <location>
        <begin position="83"/>
        <end position="159"/>
    </location>
</feature>
<dbReference type="Proteomes" id="UP000186955">
    <property type="component" value="Unassembled WGS sequence"/>
</dbReference>
<dbReference type="CDD" id="cd08249">
    <property type="entry name" value="enoyl_reductase_like"/>
    <property type="match status" value="1"/>
</dbReference>
<evidence type="ECO:0000259" key="2">
    <source>
        <dbReference type="Pfam" id="PF00107"/>
    </source>
</evidence>